<organism evidence="1 2">
    <name type="scientific">Pilimelia terevasa</name>
    <dbReference type="NCBI Taxonomy" id="53372"/>
    <lineage>
        <taxon>Bacteria</taxon>
        <taxon>Bacillati</taxon>
        <taxon>Actinomycetota</taxon>
        <taxon>Actinomycetes</taxon>
        <taxon>Micromonosporales</taxon>
        <taxon>Micromonosporaceae</taxon>
        <taxon>Pilimelia</taxon>
    </lineage>
</organism>
<gene>
    <name evidence="1" type="ORF">GCM10010124_26670</name>
</gene>
<accession>A0A8J3BR14</accession>
<dbReference type="EMBL" id="BMQC01000008">
    <property type="protein sequence ID" value="GGK32550.1"/>
    <property type="molecule type" value="Genomic_DNA"/>
</dbReference>
<proteinExistence type="predicted"/>
<reference evidence="1" key="2">
    <citation type="submission" date="2020-09" db="EMBL/GenBank/DDBJ databases">
        <authorList>
            <person name="Sun Q."/>
            <person name="Ohkuma M."/>
        </authorList>
    </citation>
    <scope>NUCLEOTIDE SEQUENCE</scope>
    <source>
        <strain evidence="1">JCM 3091</strain>
    </source>
</reference>
<evidence type="ECO:0000313" key="1">
    <source>
        <dbReference type="EMBL" id="GGK32550.1"/>
    </source>
</evidence>
<reference evidence="1" key="1">
    <citation type="journal article" date="2014" name="Int. J. Syst. Evol. Microbiol.">
        <title>Complete genome sequence of Corynebacterium casei LMG S-19264T (=DSM 44701T), isolated from a smear-ripened cheese.</title>
        <authorList>
            <consortium name="US DOE Joint Genome Institute (JGI-PGF)"/>
            <person name="Walter F."/>
            <person name="Albersmeier A."/>
            <person name="Kalinowski J."/>
            <person name="Ruckert C."/>
        </authorList>
    </citation>
    <scope>NUCLEOTIDE SEQUENCE</scope>
    <source>
        <strain evidence="1">JCM 3091</strain>
    </source>
</reference>
<protein>
    <submittedName>
        <fullName evidence="1">Uncharacterized protein</fullName>
    </submittedName>
</protein>
<sequence length="89" mass="9925">MALGRSQRVACASWRTVPPEPCPDPPKSRKDPTVRIRLHGTPTECTATLAALAEVLDIHTVSRPYPDRTTFAYARIYIEATPLPPQEDR</sequence>
<keyword evidence="2" id="KW-1185">Reference proteome</keyword>
<name>A0A8J3BR14_9ACTN</name>
<evidence type="ECO:0000313" key="2">
    <source>
        <dbReference type="Proteomes" id="UP000662200"/>
    </source>
</evidence>
<dbReference type="AlphaFoldDB" id="A0A8J3BR14"/>
<dbReference type="Proteomes" id="UP000662200">
    <property type="component" value="Unassembled WGS sequence"/>
</dbReference>
<comment type="caution">
    <text evidence="1">The sequence shown here is derived from an EMBL/GenBank/DDBJ whole genome shotgun (WGS) entry which is preliminary data.</text>
</comment>